<comment type="caution">
    <text evidence="1">The sequence shown here is derived from an EMBL/GenBank/DDBJ whole genome shotgun (WGS) entry which is preliminary data.</text>
</comment>
<keyword evidence="2" id="KW-1185">Reference proteome</keyword>
<evidence type="ECO:0000313" key="1">
    <source>
        <dbReference type="EMBL" id="EYB87883.1"/>
    </source>
</evidence>
<proteinExistence type="predicted"/>
<sequence length="76" mass="9205">MFAKSPSRRLIRHTTYRQNDLCEGFLRAFQIHRYDLRSRARSSFVSRPKILAENIVALEYEREKVRETDFLLWLMA</sequence>
<evidence type="ECO:0000313" key="2">
    <source>
        <dbReference type="Proteomes" id="UP000024635"/>
    </source>
</evidence>
<dbReference type="Proteomes" id="UP000024635">
    <property type="component" value="Unassembled WGS sequence"/>
</dbReference>
<name>A0A016SB21_9BILA</name>
<dbReference type="AlphaFoldDB" id="A0A016SB21"/>
<accession>A0A016SB21</accession>
<organism evidence="1 2">
    <name type="scientific">Ancylostoma ceylanicum</name>
    <dbReference type="NCBI Taxonomy" id="53326"/>
    <lineage>
        <taxon>Eukaryota</taxon>
        <taxon>Metazoa</taxon>
        <taxon>Ecdysozoa</taxon>
        <taxon>Nematoda</taxon>
        <taxon>Chromadorea</taxon>
        <taxon>Rhabditida</taxon>
        <taxon>Rhabditina</taxon>
        <taxon>Rhabditomorpha</taxon>
        <taxon>Strongyloidea</taxon>
        <taxon>Ancylostomatidae</taxon>
        <taxon>Ancylostomatinae</taxon>
        <taxon>Ancylostoma</taxon>
    </lineage>
</organism>
<protein>
    <submittedName>
        <fullName evidence="1">Uncharacterized protein</fullName>
    </submittedName>
</protein>
<dbReference type="EMBL" id="JARK01001591">
    <property type="protein sequence ID" value="EYB87883.1"/>
    <property type="molecule type" value="Genomic_DNA"/>
</dbReference>
<reference evidence="2" key="1">
    <citation type="journal article" date="2015" name="Nat. Genet.">
        <title>The genome and transcriptome of the zoonotic hookworm Ancylostoma ceylanicum identify infection-specific gene families.</title>
        <authorList>
            <person name="Schwarz E.M."/>
            <person name="Hu Y."/>
            <person name="Antoshechkin I."/>
            <person name="Miller M.M."/>
            <person name="Sternberg P.W."/>
            <person name="Aroian R.V."/>
        </authorList>
    </citation>
    <scope>NUCLEOTIDE SEQUENCE</scope>
    <source>
        <strain evidence="2">HY135</strain>
    </source>
</reference>
<gene>
    <name evidence="1" type="primary">Acey_s0255.g310</name>
    <name evidence="1" type="ORF">Y032_0255g310</name>
</gene>